<keyword evidence="3" id="KW-1185">Reference proteome</keyword>
<sequence>MILLALRMMFLTLNLPRRSLGVPCSSLESAEERERLSQSLDVEEEVPLRPSLTCGRYEHLPDNCAPRCQSYPFNR</sequence>
<reference evidence="2 3" key="1">
    <citation type="submission" date="2019-05" db="EMBL/GenBank/DDBJ databases">
        <title>Another draft genome of Portunus trituberculatus and its Hox gene families provides insights of decapod evolution.</title>
        <authorList>
            <person name="Jeong J.-H."/>
            <person name="Song I."/>
            <person name="Kim S."/>
            <person name="Choi T."/>
            <person name="Kim D."/>
            <person name="Ryu S."/>
            <person name="Kim W."/>
        </authorList>
    </citation>
    <scope>NUCLEOTIDE SEQUENCE [LARGE SCALE GENOMIC DNA]</scope>
    <source>
        <tissue evidence="2">Muscle</tissue>
    </source>
</reference>
<keyword evidence="1" id="KW-0732">Signal</keyword>
<name>A0A5B7CPC7_PORTR</name>
<organism evidence="2 3">
    <name type="scientific">Portunus trituberculatus</name>
    <name type="common">Swimming crab</name>
    <name type="synonym">Neptunus trituberculatus</name>
    <dbReference type="NCBI Taxonomy" id="210409"/>
    <lineage>
        <taxon>Eukaryota</taxon>
        <taxon>Metazoa</taxon>
        <taxon>Ecdysozoa</taxon>
        <taxon>Arthropoda</taxon>
        <taxon>Crustacea</taxon>
        <taxon>Multicrustacea</taxon>
        <taxon>Malacostraca</taxon>
        <taxon>Eumalacostraca</taxon>
        <taxon>Eucarida</taxon>
        <taxon>Decapoda</taxon>
        <taxon>Pleocyemata</taxon>
        <taxon>Brachyura</taxon>
        <taxon>Eubrachyura</taxon>
        <taxon>Portunoidea</taxon>
        <taxon>Portunidae</taxon>
        <taxon>Portuninae</taxon>
        <taxon>Portunus</taxon>
    </lineage>
</organism>
<feature type="chain" id="PRO_5022677482" description="Secreted protein" evidence="1">
    <location>
        <begin position="22"/>
        <end position="75"/>
    </location>
</feature>
<evidence type="ECO:0000256" key="1">
    <source>
        <dbReference type="SAM" id="SignalP"/>
    </source>
</evidence>
<comment type="caution">
    <text evidence="2">The sequence shown here is derived from an EMBL/GenBank/DDBJ whole genome shotgun (WGS) entry which is preliminary data.</text>
</comment>
<dbReference type="EMBL" id="VSRR010000156">
    <property type="protein sequence ID" value="MPC11299.1"/>
    <property type="molecule type" value="Genomic_DNA"/>
</dbReference>
<feature type="signal peptide" evidence="1">
    <location>
        <begin position="1"/>
        <end position="21"/>
    </location>
</feature>
<gene>
    <name evidence="2" type="ORF">E2C01_003961</name>
</gene>
<protein>
    <recommendedName>
        <fullName evidence="4">Secreted protein</fullName>
    </recommendedName>
</protein>
<proteinExistence type="predicted"/>
<dbReference type="Proteomes" id="UP000324222">
    <property type="component" value="Unassembled WGS sequence"/>
</dbReference>
<evidence type="ECO:0000313" key="2">
    <source>
        <dbReference type="EMBL" id="MPC11299.1"/>
    </source>
</evidence>
<dbReference type="AlphaFoldDB" id="A0A5B7CPC7"/>
<evidence type="ECO:0000313" key="3">
    <source>
        <dbReference type="Proteomes" id="UP000324222"/>
    </source>
</evidence>
<evidence type="ECO:0008006" key="4">
    <source>
        <dbReference type="Google" id="ProtNLM"/>
    </source>
</evidence>
<accession>A0A5B7CPC7</accession>